<feature type="compositionally biased region" description="Low complexity" evidence="1">
    <location>
        <begin position="191"/>
        <end position="206"/>
    </location>
</feature>
<feature type="compositionally biased region" description="Basic and acidic residues" evidence="1">
    <location>
        <begin position="94"/>
        <end position="106"/>
    </location>
</feature>
<keyword evidence="3" id="KW-1185">Reference proteome</keyword>
<feature type="compositionally biased region" description="Basic and acidic residues" evidence="1">
    <location>
        <begin position="335"/>
        <end position="348"/>
    </location>
</feature>
<feature type="compositionally biased region" description="Low complexity" evidence="1">
    <location>
        <begin position="74"/>
        <end position="93"/>
    </location>
</feature>
<accession>A0A5B8MYP9</accession>
<organism evidence="2 3">
    <name type="scientific">Chloropicon primus</name>
    <dbReference type="NCBI Taxonomy" id="1764295"/>
    <lineage>
        <taxon>Eukaryota</taxon>
        <taxon>Viridiplantae</taxon>
        <taxon>Chlorophyta</taxon>
        <taxon>Chloropicophyceae</taxon>
        <taxon>Chloropicales</taxon>
        <taxon>Chloropicaceae</taxon>
        <taxon>Chloropicon</taxon>
    </lineage>
</organism>
<protein>
    <submittedName>
        <fullName evidence="2">Uncharacterized protein</fullName>
    </submittedName>
</protein>
<dbReference type="AlphaFoldDB" id="A0A5B8MYP9"/>
<feature type="compositionally biased region" description="Low complexity" evidence="1">
    <location>
        <begin position="349"/>
        <end position="359"/>
    </location>
</feature>
<dbReference type="EMBL" id="CP031047">
    <property type="protein sequence ID" value="QDZ24775.1"/>
    <property type="molecule type" value="Genomic_DNA"/>
</dbReference>
<gene>
    <name evidence="2" type="ORF">A3770_14p72930</name>
</gene>
<feature type="compositionally biased region" description="Basic and acidic residues" evidence="1">
    <location>
        <begin position="38"/>
        <end position="49"/>
    </location>
</feature>
<feature type="region of interest" description="Disordered" evidence="1">
    <location>
        <begin position="240"/>
        <end position="274"/>
    </location>
</feature>
<feature type="region of interest" description="Disordered" evidence="1">
    <location>
        <begin position="296"/>
        <end position="391"/>
    </location>
</feature>
<dbReference type="Proteomes" id="UP000316726">
    <property type="component" value="Chromosome 14"/>
</dbReference>
<reference evidence="2 3" key="1">
    <citation type="submission" date="2018-07" db="EMBL/GenBank/DDBJ databases">
        <title>The complete nuclear genome of the prasinophyte Chloropicon primus (CCMP1205).</title>
        <authorList>
            <person name="Pombert J.-F."/>
            <person name="Otis C."/>
            <person name="Turmel M."/>
            <person name="Lemieux C."/>
        </authorList>
    </citation>
    <scope>NUCLEOTIDE SEQUENCE [LARGE SCALE GENOMIC DNA]</scope>
    <source>
        <strain evidence="2 3">CCMP1205</strain>
    </source>
</reference>
<sequence>MISTRWESSRKKVGMVVTPTNSRPSTPQGSHSASSSISHDHGFDRKPVEKPSTSTSTSSHYRSEGNGPSTTSTSGAKGSLGEEASSSSSSDVVGSERSKYLEEYSRNIRTPRAQSARGHSSTSHTAACARESVPAPEEDNERHEIKDDFFDCLPLTGWSDDTIIGLSGSGSYVLYDKFQKLSTSRTQLQRASSAKPSGSKKSVVASRLVSSSKGPRKMNYTNLLRDGAMTPTRTQRLRAREREFNNSSKVYNDISNKDMGATEDGEENTRSQNIRDWPNSLRIVVPYKLKAKQRSFLNPNLHHGGSRSGSGTRDYGHAKEAKISSVPSALRVQQRRNEKEREREKERSAALAKARLLSNYRNRHKRIQENEQPLALDTTHIQPVQKQGWRG</sequence>
<feature type="region of interest" description="Disordered" evidence="1">
    <location>
        <begin position="187"/>
        <end position="219"/>
    </location>
</feature>
<evidence type="ECO:0000256" key="1">
    <source>
        <dbReference type="SAM" id="MobiDB-lite"/>
    </source>
</evidence>
<name>A0A5B8MYP9_9CHLO</name>
<feature type="compositionally biased region" description="Polar residues" evidence="1">
    <location>
        <begin position="245"/>
        <end position="254"/>
    </location>
</feature>
<evidence type="ECO:0000313" key="2">
    <source>
        <dbReference type="EMBL" id="QDZ24775.1"/>
    </source>
</evidence>
<evidence type="ECO:0000313" key="3">
    <source>
        <dbReference type="Proteomes" id="UP000316726"/>
    </source>
</evidence>
<feature type="compositionally biased region" description="Polar residues" evidence="1">
    <location>
        <begin position="18"/>
        <end position="29"/>
    </location>
</feature>
<proteinExistence type="predicted"/>
<feature type="region of interest" description="Disordered" evidence="1">
    <location>
        <begin position="1"/>
        <end position="142"/>
    </location>
</feature>